<dbReference type="GO" id="GO:0047661">
    <property type="term" value="F:amino-acid racemase activity"/>
    <property type="evidence" value="ECO:0007669"/>
    <property type="project" value="InterPro"/>
</dbReference>
<dbReference type="Gene3D" id="3.40.50.12500">
    <property type="match status" value="1"/>
</dbReference>
<comment type="similarity">
    <text evidence="1">Belongs to the HyuE racemase family.</text>
</comment>
<dbReference type="InterPro" id="IPR015942">
    <property type="entry name" value="Asp/Glu/hydantoin_racemase"/>
</dbReference>
<sequence length="203" mass="21120">MIGFLHTAPVHVDTFERLLGELGPGVASVHVVDESLLADSGQPGVDDRLLARLHEVADAGAKLIVCTCSTLSGRAEQLGDAVGVPVLRVDRPMADAAVAAGPRIGVVFAVESTLAPTRELLDRPGVEIVEAPCLAAWSLFQADDLDGYARSVAACARALDVDVIVLAQASMAPAEALLADLGKPVLTSPRAAVREALLRYTLV</sequence>
<dbReference type="AlphaFoldDB" id="A0A919VKR5"/>
<comment type="caution">
    <text evidence="2">The sequence shown here is derived from an EMBL/GenBank/DDBJ whole genome shotgun (WGS) entry which is preliminary data.</text>
</comment>
<dbReference type="EMBL" id="BOQP01000003">
    <property type="protein sequence ID" value="GIM66979.1"/>
    <property type="molecule type" value="Genomic_DNA"/>
</dbReference>
<evidence type="ECO:0000256" key="1">
    <source>
        <dbReference type="ARBA" id="ARBA00038414"/>
    </source>
</evidence>
<protein>
    <recommendedName>
        <fullName evidence="4">Arylsulfatase</fullName>
    </recommendedName>
</protein>
<keyword evidence="3" id="KW-1185">Reference proteome</keyword>
<evidence type="ECO:0008006" key="4">
    <source>
        <dbReference type="Google" id="ProtNLM"/>
    </source>
</evidence>
<gene>
    <name evidence="2" type="ORF">Aco04nite_04250</name>
</gene>
<reference evidence="2" key="1">
    <citation type="submission" date="2021-03" db="EMBL/GenBank/DDBJ databases">
        <title>Whole genome shotgun sequence of Actinoplanes consettensis NBRC 14913.</title>
        <authorList>
            <person name="Komaki H."/>
            <person name="Tamura T."/>
        </authorList>
    </citation>
    <scope>NUCLEOTIDE SEQUENCE</scope>
    <source>
        <strain evidence="2">NBRC 14913</strain>
    </source>
</reference>
<dbReference type="Proteomes" id="UP000680865">
    <property type="component" value="Unassembled WGS sequence"/>
</dbReference>
<dbReference type="InterPro" id="IPR053714">
    <property type="entry name" value="Iso_Racemase_Enz_sf"/>
</dbReference>
<accession>A0A919VKR5</accession>
<evidence type="ECO:0000313" key="3">
    <source>
        <dbReference type="Proteomes" id="UP000680865"/>
    </source>
</evidence>
<dbReference type="Pfam" id="PF01177">
    <property type="entry name" value="Asp_Glu_race"/>
    <property type="match status" value="1"/>
</dbReference>
<organism evidence="2 3">
    <name type="scientific">Winogradskya consettensis</name>
    <dbReference type="NCBI Taxonomy" id="113560"/>
    <lineage>
        <taxon>Bacteria</taxon>
        <taxon>Bacillati</taxon>
        <taxon>Actinomycetota</taxon>
        <taxon>Actinomycetes</taxon>
        <taxon>Micromonosporales</taxon>
        <taxon>Micromonosporaceae</taxon>
        <taxon>Winogradskya</taxon>
    </lineage>
</organism>
<proteinExistence type="inferred from homology"/>
<dbReference type="RefSeq" id="WP_212995501.1">
    <property type="nucleotide sequence ID" value="NZ_BAAATW010000009.1"/>
</dbReference>
<evidence type="ECO:0000313" key="2">
    <source>
        <dbReference type="EMBL" id="GIM66979.1"/>
    </source>
</evidence>
<name>A0A919VKR5_9ACTN</name>